<dbReference type="Proteomes" id="UP000004508">
    <property type="component" value="Unassembled WGS sequence"/>
</dbReference>
<dbReference type="GO" id="GO:0003677">
    <property type="term" value="F:DNA binding"/>
    <property type="evidence" value="ECO:0007669"/>
    <property type="project" value="InterPro"/>
</dbReference>
<dbReference type="GO" id="GO:0004803">
    <property type="term" value="F:transposase activity"/>
    <property type="evidence" value="ECO:0007669"/>
    <property type="project" value="InterPro"/>
</dbReference>
<keyword evidence="1" id="KW-0472">Membrane</keyword>
<dbReference type="eggNOG" id="COG3293">
    <property type="taxonomic scope" value="Bacteria"/>
</dbReference>
<dbReference type="PANTHER" id="PTHR30007">
    <property type="entry name" value="PHP DOMAIN PROTEIN"/>
    <property type="match status" value="1"/>
</dbReference>
<sequence length="262" mass="30140">MKANQIYPTDLTDAQWYCIKELIPAAKPGGRPRTLPMRAVINAILYVVVTGCQWRMLPKEYPAWQSAYVYFRAFRRDGTWLRIHETLRAQVRRRVGRHKHPTAGALDSQSVKTTQGPGIRGYDAGKHVKGRKRHILVDTLGLLMAVVVTAASMSDAAGAKLLLKRLGGACKKLRRIWVDGGYRGHLLEWVMLHFHFLLQPVLRSDDQKGFVVLPRRWVVERTFAWITQCRRLSKDYETLTESSEAMIYIAMTRLMIRRLARK</sequence>
<dbReference type="OrthoDB" id="153928at2"/>
<feature type="domain" description="Insertion element IS402-like" evidence="3">
    <location>
        <begin position="11"/>
        <end position="84"/>
    </location>
</feature>
<reference evidence="6 7" key="1">
    <citation type="journal article" date="2011" name="Stand. Genomic Sci.">
        <title>Non-contiguous finished genome sequence and contextual data of the filamentous soil bacterium Ktedonobacter racemifer type strain (SOSP1-21).</title>
        <authorList>
            <person name="Chang Y.J."/>
            <person name="Land M."/>
            <person name="Hauser L."/>
            <person name="Chertkov O."/>
            <person name="Del Rio T.G."/>
            <person name="Nolan M."/>
            <person name="Copeland A."/>
            <person name="Tice H."/>
            <person name="Cheng J.F."/>
            <person name="Lucas S."/>
            <person name="Han C."/>
            <person name="Goodwin L."/>
            <person name="Pitluck S."/>
            <person name="Ivanova N."/>
            <person name="Ovchinikova G."/>
            <person name="Pati A."/>
            <person name="Chen A."/>
            <person name="Palaniappan K."/>
            <person name="Mavromatis K."/>
            <person name="Liolios K."/>
            <person name="Brettin T."/>
            <person name="Fiebig A."/>
            <person name="Rohde M."/>
            <person name="Abt B."/>
            <person name="Goker M."/>
            <person name="Detter J.C."/>
            <person name="Woyke T."/>
            <person name="Bristow J."/>
            <person name="Eisen J.A."/>
            <person name="Markowitz V."/>
            <person name="Hugenholtz P."/>
            <person name="Kyrpides N.C."/>
            <person name="Klenk H.P."/>
            <person name="Lapidus A."/>
        </authorList>
    </citation>
    <scope>NUCLEOTIDE SEQUENCE [LARGE SCALE GENOMIC DNA]</scope>
    <source>
        <strain evidence="7">DSM 44963</strain>
        <strain evidence="6">SOSP1-21</strain>
    </source>
</reference>
<feature type="transmembrane region" description="Helical" evidence="1">
    <location>
        <begin position="135"/>
        <end position="153"/>
    </location>
</feature>
<dbReference type="NCBIfam" id="NF033580">
    <property type="entry name" value="transpos_IS5_3"/>
    <property type="match status" value="1"/>
</dbReference>
<dbReference type="EMBL" id="ADVG01000001">
    <property type="protein sequence ID" value="EFH90362.1"/>
    <property type="molecule type" value="Genomic_DNA"/>
</dbReference>
<dbReference type="InParanoid" id="D6TEI9"/>
<dbReference type="AlphaFoldDB" id="D6TEI9"/>
<dbReference type="GO" id="GO:0006313">
    <property type="term" value="P:DNA transposition"/>
    <property type="evidence" value="ECO:0007669"/>
    <property type="project" value="InterPro"/>
</dbReference>
<accession>D6TEI9</accession>
<evidence type="ECO:0000256" key="1">
    <source>
        <dbReference type="SAM" id="Phobius"/>
    </source>
</evidence>
<name>D6TEI9_KTERA</name>
<comment type="caution">
    <text evidence="6">The sequence shown here is derived from an EMBL/GenBank/DDBJ whole genome shotgun (WGS) entry which is preliminary data.</text>
</comment>
<dbReference type="PANTHER" id="PTHR30007:SF0">
    <property type="entry name" value="TRANSPOSASE"/>
    <property type="match status" value="1"/>
</dbReference>
<dbReference type="STRING" id="485913.Krac_0850"/>
<evidence type="ECO:0000313" key="6">
    <source>
        <dbReference type="EMBL" id="EFH90362.1"/>
    </source>
</evidence>
<protein>
    <submittedName>
        <fullName evidence="6">Transposase IS4 family protein</fullName>
    </submittedName>
</protein>
<dbReference type="Pfam" id="PF01609">
    <property type="entry name" value="DDE_Tnp_1"/>
    <property type="match status" value="1"/>
</dbReference>
<dbReference type="EMBL" id="ADVG01000005">
    <property type="protein sequence ID" value="EFH80266.1"/>
    <property type="molecule type" value="Genomic_DNA"/>
</dbReference>
<evidence type="ECO:0000313" key="5">
    <source>
        <dbReference type="EMBL" id="EFH80872.1"/>
    </source>
</evidence>
<dbReference type="InterPro" id="IPR002559">
    <property type="entry name" value="Transposase_11"/>
</dbReference>
<keyword evidence="7" id="KW-1185">Reference proteome</keyword>
<keyword evidence="1" id="KW-1133">Transmembrane helix</keyword>
<proteinExistence type="predicted"/>
<organism evidence="6 7">
    <name type="scientific">Ktedonobacter racemifer DSM 44963</name>
    <dbReference type="NCBI Taxonomy" id="485913"/>
    <lineage>
        <taxon>Bacteria</taxon>
        <taxon>Bacillati</taxon>
        <taxon>Chloroflexota</taxon>
        <taxon>Ktedonobacteria</taxon>
        <taxon>Ktedonobacterales</taxon>
        <taxon>Ktedonobacteraceae</taxon>
        <taxon>Ktedonobacter</taxon>
    </lineage>
</organism>
<dbReference type="InterPro" id="IPR025161">
    <property type="entry name" value="IS402-like_dom"/>
</dbReference>
<evidence type="ECO:0000313" key="4">
    <source>
        <dbReference type="EMBL" id="EFH80266.1"/>
    </source>
</evidence>
<dbReference type="Pfam" id="PF13340">
    <property type="entry name" value="DUF4096"/>
    <property type="match status" value="1"/>
</dbReference>
<dbReference type="EMBL" id="ADVG01000004">
    <property type="protein sequence ID" value="EFH80872.1"/>
    <property type="molecule type" value="Genomic_DNA"/>
</dbReference>
<feature type="domain" description="Transposase IS4-like" evidence="2">
    <location>
        <begin position="101"/>
        <end position="254"/>
    </location>
</feature>
<keyword evidence="1" id="KW-0812">Transmembrane</keyword>
<evidence type="ECO:0000259" key="2">
    <source>
        <dbReference type="Pfam" id="PF01609"/>
    </source>
</evidence>
<evidence type="ECO:0000313" key="7">
    <source>
        <dbReference type="Proteomes" id="UP000004508"/>
    </source>
</evidence>
<evidence type="ECO:0000259" key="3">
    <source>
        <dbReference type="Pfam" id="PF13340"/>
    </source>
</evidence>
<dbReference type="RefSeq" id="WP_007907679.1">
    <property type="nucleotide sequence ID" value="NZ_ADVG01000001.1"/>
</dbReference>
<gene>
    <name evidence="4" type="ORF">Krac_0850</name>
    <name evidence="6" type="ORF">Krac_11982</name>
    <name evidence="5" type="ORF">Krac_1504</name>
</gene>